<feature type="domain" description="Alpha-D-phosphohexomutase alpha/beta/alpha" evidence="10">
    <location>
        <begin position="200"/>
        <end position="321"/>
    </location>
</feature>
<comment type="similarity">
    <text evidence="2 7">Belongs to the phosphohexose mutase family.</text>
</comment>
<dbReference type="Proteomes" id="UP000030652">
    <property type="component" value="Unassembled WGS sequence"/>
</dbReference>
<dbReference type="GO" id="GO:0004615">
    <property type="term" value="F:phosphomannomutase activity"/>
    <property type="evidence" value="ECO:0007669"/>
    <property type="project" value="TreeGrafter"/>
</dbReference>
<evidence type="ECO:0000256" key="3">
    <source>
        <dbReference type="ARBA" id="ARBA00022553"/>
    </source>
</evidence>
<evidence type="ECO:0000259" key="10">
    <source>
        <dbReference type="Pfam" id="PF02880"/>
    </source>
</evidence>
<dbReference type="InterPro" id="IPR005846">
    <property type="entry name" value="A-D-PHexomutase_a/b/a-III"/>
</dbReference>
<evidence type="ECO:0000259" key="9">
    <source>
        <dbReference type="Pfam" id="PF02879"/>
    </source>
</evidence>
<dbReference type="GO" id="GO:0005829">
    <property type="term" value="C:cytosol"/>
    <property type="evidence" value="ECO:0007669"/>
    <property type="project" value="TreeGrafter"/>
</dbReference>
<keyword evidence="3" id="KW-0597">Phosphoprotein</keyword>
<dbReference type="PROSITE" id="PS00710">
    <property type="entry name" value="PGM_PMM"/>
    <property type="match status" value="1"/>
</dbReference>
<dbReference type="InterPro" id="IPR005844">
    <property type="entry name" value="A-D-PHexomutase_a/b/a-I"/>
</dbReference>
<keyword evidence="6" id="KW-0413">Isomerase</keyword>
<dbReference type="GO" id="GO:0008966">
    <property type="term" value="F:phosphoglucosamine mutase activity"/>
    <property type="evidence" value="ECO:0007669"/>
    <property type="project" value="TreeGrafter"/>
</dbReference>
<sequence length="425" mass="46332">YLIYKKIGNASRGKIPSPAVALYGIVNRVPAIMVTGSHIPSDRNGIKFNKPSGEILKADEDGIRMQSVSVDDSLFAEAAGFVSPVTGKWDVSNVARDMYIARYLDVFPNDCLKGLRVAVYQHSAVGRDIILDIVRGLGADAEALGRSDTFIPVDTEAIRPEDVELAAKWAEKGVYDAIISTDGDSDRPLIADERGRWLRGDVAGILCAKYLGADSVSTPVSCNSAVEKSGYFKKVCRTRIGSPFVIESMNSESEGESDVIVVVGYEANGGFLINSNIPLFGKRLRALPTRDAVILHLSIILLAVSEGKTVSEIVAGLPRRYTASDRLENFSQEQSRTILDKLNTGDVTKDKAVVTDIFGKLCGNCCCLDRTDGVRMTFDSEEVIHLRPSGNAPEFRVYNEAATEDRVEELNTACLKVLIKMKEKN</sequence>
<evidence type="ECO:0000259" key="8">
    <source>
        <dbReference type="Pfam" id="PF02878"/>
    </source>
</evidence>
<accession>A0A0B0EHH6</accession>
<name>A0A0B0EHH6_9BACT</name>
<evidence type="ECO:0000256" key="7">
    <source>
        <dbReference type="RuleBase" id="RU004326"/>
    </source>
</evidence>
<evidence type="ECO:0000256" key="2">
    <source>
        <dbReference type="ARBA" id="ARBA00010231"/>
    </source>
</evidence>
<dbReference type="InterPro" id="IPR016066">
    <property type="entry name" value="A-D-PHexomutase_CS"/>
</dbReference>
<dbReference type="SUPFAM" id="SSF55957">
    <property type="entry name" value="Phosphoglucomutase, C-terminal domain"/>
    <property type="match status" value="1"/>
</dbReference>
<dbReference type="GO" id="GO:0009252">
    <property type="term" value="P:peptidoglycan biosynthetic process"/>
    <property type="evidence" value="ECO:0007669"/>
    <property type="project" value="TreeGrafter"/>
</dbReference>
<evidence type="ECO:0000256" key="5">
    <source>
        <dbReference type="ARBA" id="ARBA00022842"/>
    </source>
</evidence>
<protein>
    <submittedName>
        <fullName evidence="11">Phosphoglucosamine mutase</fullName>
    </submittedName>
</protein>
<comment type="caution">
    <text evidence="11">The sequence shown here is derived from an EMBL/GenBank/DDBJ whole genome shotgun (WGS) entry which is preliminary data.</text>
</comment>
<dbReference type="PANTHER" id="PTHR42946">
    <property type="entry name" value="PHOSPHOHEXOSE MUTASE"/>
    <property type="match status" value="1"/>
</dbReference>
<evidence type="ECO:0000256" key="4">
    <source>
        <dbReference type="ARBA" id="ARBA00022723"/>
    </source>
</evidence>
<dbReference type="PATRIC" id="fig|237368.3.peg.3955"/>
<dbReference type="SUPFAM" id="SSF53738">
    <property type="entry name" value="Phosphoglucomutase, first 3 domains"/>
    <property type="match status" value="3"/>
</dbReference>
<dbReference type="EMBL" id="JRYO01000255">
    <property type="protein sequence ID" value="KHE90563.1"/>
    <property type="molecule type" value="Genomic_DNA"/>
</dbReference>
<dbReference type="GO" id="GO:0000287">
    <property type="term" value="F:magnesium ion binding"/>
    <property type="evidence" value="ECO:0007669"/>
    <property type="project" value="InterPro"/>
</dbReference>
<dbReference type="PANTHER" id="PTHR42946:SF1">
    <property type="entry name" value="PHOSPHOGLUCOMUTASE (ALPHA-D-GLUCOSE-1,6-BISPHOSPHATE-DEPENDENT)"/>
    <property type="match status" value="1"/>
</dbReference>
<evidence type="ECO:0000313" key="11">
    <source>
        <dbReference type="EMBL" id="KHE90563.1"/>
    </source>
</evidence>
<dbReference type="InterPro" id="IPR016055">
    <property type="entry name" value="A-D-PHexomutase_a/b/a-I/II/III"/>
</dbReference>
<gene>
    <name evidence="11" type="ORF">SCABRO_03670</name>
</gene>
<keyword evidence="4 7" id="KW-0479">Metal-binding</keyword>
<dbReference type="Pfam" id="PF02878">
    <property type="entry name" value="PGM_PMM_I"/>
    <property type="match status" value="1"/>
</dbReference>
<dbReference type="Pfam" id="PF02880">
    <property type="entry name" value="PGM_PMM_III"/>
    <property type="match status" value="1"/>
</dbReference>
<organism evidence="11 12">
    <name type="scientific">Candidatus Scalindua brodae</name>
    <dbReference type="NCBI Taxonomy" id="237368"/>
    <lineage>
        <taxon>Bacteria</taxon>
        <taxon>Pseudomonadati</taxon>
        <taxon>Planctomycetota</taxon>
        <taxon>Candidatus Brocadiia</taxon>
        <taxon>Candidatus Brocadiales</taxon>
        <taxon>Candidatus Scalinduaceae</taxon>
        <taxon>Candidatus Scalindua</taxon>
    </lineage>
</organism>
<dbReference type="eggNOG" id="COG1109">
    <property type="taxonomic scope" value="Bacteria"/>
</dbReference>
<feature type="domain" description="Alpha-D-phosphohexomutase alpha/beta/alpha" evidence="8">
    <location>
        <begin position="15"/>
        <end position="64"/>
    </location>
</feature>
<dbReference type="InterPro" id="IPR005845">
    <property type="entry name" value="A-D-PHexomutase_a/b/a-II"/>
</dbReference>
<dbReference type="AlphaFoldDB" id="A0A0B0EHH6"/>
<proteinExistence type="inferred from homology"/>
<evidence type="ECO:0000313" key="12">
    <source>
        <dbReference type="Proteomes" id="UP000030652"/>
    </source>
</evidence>
<dbReference type="GO" id="GO:0005975">
    <property type="term" value="P:carbohydrate metabolic process"/>
    <property type="evidence" value="ECO:0007669"/>
    <property type="project" value="InterPro"/>
</dbReference>
<dbReference type="Gene3D" id="3.30.310.50">
    <property type="entry name" value="Alpha-D-phosphohexomutase, C-terminal domain"/>
    <property type="match status" value="1"/>
</dbReference>
<feature type="non-terminal residue" evidence="11">
    <location>
        <position position="1"/>
    </location>
</feature>
<dbReference type="InterPro" id="IPR036900">
    <property type="entry name" value="A-D-PHexomutase_C_sf"/>
</dbReference>
<dbReference type="Gene3D" id="3.40.120.10">
    <property type="entry name" value="Alpha-D-Glucose-1,6-Bisphosphate, subunit A, domain 3"/>
    <property type="match status" value="3"/>
</dbReference>
<reference evidence="11 12" key="1">
    <citation type="submission" date="2014-10" db="EMBL/GenBank/DDBJ databases">
        <title>Draft genome of anammox bacterium scalindua brodae, obtained using differential coverage binning of sequence data from two enrichment reactors.</title>
        <authorList>
            <person name="Speth D.R."/>
            <person name="Russ L."/>
            <person name="Kartal B."/>
            <person name="Op den Camp H.J."/>
            <person name="Dutilh B.E."/>
            <person name="Jetten M.S."/>
        </authorList>
    </citation>
    <scope>NUCLEOTIDE SEQUENCE [LARGE SCALE GENOMIC DNA]</scope>
    <source>
        <strain evidence="11">RU1</strain>
    </source>
</reference>
<evidence type="ECO:0000256" key="1">
    <source>
        <dbReference type="ARBA" id="ARBA00001946"/>
    </source>
</evidence>
<dbReference type="InterPro" id="IPR050060">
    <property type="entry name" value="Phosphoglucosamine_mutase"/>
</dbReference>
<evidence type="ECO:0000256" key="6">
    <source>
        <dbReference type="ARBA" id="ARBA00023235"/>
    </source>
</evidence>
<keyword evidence="5 7" id="KW-0460">Magnesium</keyword>
<dbReference type="Pfam" id="PF02879">
    <property type="entry name" value="PGM_PMM_II"/>
    <property type="match status" value="1"/>
</dbReference>
<dbReference type="GO" id="GO:0006048">
    <property type="term" value="P:UDP-N-acetylglucosamine biosynthetic process"/>
    <property type="evidence" value="ECO:0007669"/>
    <property type="project" value="TreeGrafter"/>
</dbReference>
<feature type="domain" description="Alpha-D-phosphohexomutase alpha/beta/alpha" evidence="9">
    <location>
        <begin position="98"/>
        <end position="195"/>
    </location>
</feature>
<comment type="cofactor">
    <cofactor evidence="1">
        <name>Mg(2+)</name>
        <dbReference type="ChEBI" id="CHEBI:18420"/>
    </cofactor>
</comment>